<protein>
    <submittedName>
        <fullName evidence="2">Helix-turn-helix domain-containing protein</fullName>
    </submittedName>
</protein>
<comment type="caution">
    <text evidence="2">The sequence shown here is derived from an EMBL/GenBank/DDBJ whole genome shotgun (WGS) entry which is preliminary data.</text>
</comment>
<feature type="compositionally biased region" description="Acidic residues" evidence="1">
    <location>
        <begin position="114"/>
        <end position="125"/>
    </location>
</feature>
<dbReference type="Proteomes" id="UP001597280">
    <property type="component" value="Unassembled WGS sequence"/>
</dbReference>
<proteinExistence type="predicted"/>
<reference evidence="3" key="1">
    <citation type="journal article" date="2019" name="Int. J. Syst. Evol. Microbiol.">
        <title>The Global Catalogue of Microorganisms (GCM) 10K type strain sequencing project: providing services to taxonomists for standard genome sequencing and annotation.</title>
        <authorList>
            <consortium name="The Broad Institute Genomics Platform"/>
            <consortium name="The Broad Institute Genome Sequencing Center for Infectious Disease"/>
            <person name="Wu L."/>
            <person name="Ma J."/>
        </authorList>
    </citation>
    <scope>NUCLEOTIDE SEQUENCE [LARGE SCALE GENOMIC DNA]</scope>
    <source>
        <strain evidence="3">JCM 11650</strain>
    </source>
</reference>
<keyword evidence="3" id="KW-1185">Reference proteome</keyword>
<feature type="compositionally biased region" description="Polar residues" evidence="1">
    <location>
        <begin position="98"/>
        <end position="107"/>
    </location>
</feature>
<dbReference type="InterPro" id="IPR001387">
    <property type="entry name" value="Cro/C1-type_HTH"/>
</dbReference>
<evidence type="ECO:0000313" key="2">
    <source>
        <dbReference type="EMBL" id="MFD1835009.1"/>
    </source>
</evidence>
<dbReference type="EMBL" id="JBHUFL010000002">
    <property type="protein sequence ID" value="MFD1835009.1"/>
    <property type="molecule type" value="Genomic_DNA"/>
</dbReference>
<accession>A0ABW4PXG8</accession>
<dbReference type="RefSeq" id="WP_343904220.1">
    <property type="nucleotide sequence ID" value="NZ_BAAAIS010000002.1"/>
</dbReference>
<feature type="region of interest" description="Disordered" evidence="1">
    <location>
        <begin position="98"/>
        <end position="139"/>
    </location>
</feature>
<organism evidence="2 3">
    <name type="scientific">Brachybacterium rhamnosum</name>
    <dbReference type="NCBI Taxonomy" id="173361"/>
    <lineage>
        <taxon>Bacteria</taxon>
        <taxon>Bacillati</taxon>
        <taxon>Actinomycetota</taxon>
        <taxon>Actinomycetes</taxon>
        <taxon>Micrococcales</taxon>
        <taxon>Dermabacteraceae</taxon>
        <taxon>Brachybacterium</taxon>
    </lineage>
</organism>
<evidence type="ECO:0000313" key="3">
    <source>
        <dbReference type="Proteomes" id="UP001597280"/>
    </source>
</evidence>
<gene>
    <name evidence="2" type="ORF">ACFSDA_07945</name>
</gene>
<dbReference type="CDD" id="cd00093">
    <property type="entry name" value="HTH_XRE"/>
    <property type="match status" value="1"/>
</dbReference>
<name>A0ABW4PXG8_9MICO</name>
<evidence type="ECO:0000256" key="1">
    <source>
        <dbReference type="SAM" id="MobiDB-lite"/>
    </source>
</evidence>
<sequence>MDPAWITWINEVSDNASLRQVALKIGVAPSTPTRWKDYPPRMDAIVAIARAYGAPVADGLLAAGYVTEGELRAPRPERDLGRFSATELLAELTQRVTADEQNVTEQRPITEPGDYGEEPTPDDYDLAATRIARDRGPDW</sequence>